<evidence type="ECO:0000256" key="3">
    <source>
        <dbReference type="ARBA" id="ARBA00023277"/>
    </source>
</evidence>
<dbReference type="PANTHER" id="PTHR22298">
    <property type="entry name" value="ENDO-1,4-BETA-GLUCANASE"/>
    <property type="match status" value="1"/>
</dbReference>
<dbReference type="InterPro" id="IPR004197">
    <property type="entry name" value="Cellulase_Ig-like"/>
</dbReference>
<dbReference type="Gene3D" id="2.60.40.10">
    <property type="entry name" value="Immunoglobulins"/>
    <property type="match status" value="1"/>
</dbReference>
<comment type="caution">
    <text evidence="9">The sequence shown here is derived from an EMBL/GenBank/DDBJ whole genome shotgun (WGS) entry which is preliminary data.</text>
</comment>
<sequence length="638" mass="67387">MPLLRAVLPLLLLTPLAAAPVASDVAPAERAAEPVAAVVRVNQVGYAAGEPVVAQVMTAAPAPRATYALIDAAGGVVASGPLGADVGRWSDRWPHVHRVSVPAPADGRYRVEVRGAAAGASPTFAVAPATELYGPLAANGVRFFQAQRDGADVVGSVMQRRPSHLADRRARLHRPPRFRGTRLVGDLRPAGGRVDVRGGWADAGDYLKLVETTSYAASLLLVAARDARTPVPGLVEEALHGVRWLDRAWLDRRKALVYQVGLGEGRPGLRGDHDAWRLPQADDRRRVSPGDAAYLLKHRPAFVTGGPRARISPNLAGRTAAALALAAQVLAEERPDRARAHLRTARAVLARARTRDVGRLLTTSPHVYYEEDEWRDDLELGATEIALAGQALDVPAARQRADLRAAARWARSYLRSPRHGWYTLARDDQSAVAHADLVRALEAHPGLRLAVDRADLVGDLRAQVRIARDRYAAPLAFGGDEDPGADFALGASVTARLLERLTGEVPAGPVAGVGTGLRDWVLGANAWGTSLVVGAGTTYPRCPHHQVANILGARAGGPGRGEELLGAVGNGPVAAAALRGLGAPGAYAEPCSSGSWRAFDGQGARYLDDVRAYAATEPAIDYVAVSVLAFVLEAATGR</sequence>
<feature type="chain" id="PRO_5038452740" evidence="6">
    <location>
        <begin position="20"/>
        <end position="638"/>
    </location>
</feature>
<evidence type="ECO:0000256" key="5">
    <source>
        <dbReference type="ARBA" id="ARBA00023326"/>
    </source>
</evidence>
<dbReference type="EMBL" id="WLCI01000016">
    <property type="protein sequence ID" value="MTB96457.1"/>
    <property type="molecule type" value="Genomic_DNA"/>
</dbReference>
<evidence type="ECO:0000259" key="7">
    <source>
        <dbReference type="Pfam" id="PF00759"/>
    </source>
</evidence>
<dbReference type="InterPro" id="IPR012341">
    <property type="entry name" value="6hp_glycosidase-like_sf"/>
</dbReference>
<dbReference type="Pfam" id="PF00759">
    <property type="entry name" value="Glyco_hydro_9"/>
    <property type="match status" value="1"/>
</dbReference>
<keyword evidence="4" id="KW-0326">Glycosidase</keyword>
<dbReference type="Gene3D" id="1.50.10.10">
    <property type="match status" value="1"/>
</dbReference>
<evidence type="ECO:0000256" key="4">
    <source>
        <dbReference type="ARBA" id="ARBA00023295"/>
    </source>
</evidence>
<evidence type="ECO:0000259" key="8">
    <source>
        <dbReference type="Pfam" id="PF02927"/>
    </source>
</evidence>
<evidence type="ECO:0000256" key="1">
    <source>
        <dbReference type="ARBA" id="ARBA00007072"/>
    </source>
</evidence>
<evidence type="ECO:0000256" key="2">
    <source>
        <dbReference type="ARBA" id="ARBA00022801"/>
    </source>
</evidence>
<dbReference type="Proteomes" id="UP000433406">
    <property type="component" value="Unassembled WGS sequence"/>
</dbReference>
<dbReference type="GO" id="GO:0008810">
    <property type="term" value="F:cellulase activity"/>
    <property type="evidence" value="ECO:0007669"/>
    <property type="project" value="InterPro"/>
</dbReference>
<keyword evidence="10" id="KW-1185">Reference proteome</keyword>
<dbReference type="Pfam" id="PF02927">
    <property type="entry name" value="CelD_N"/>
    <property type="match status" value="1"/>
</dbReference>
<dbReference type="InterPro" id="IPR013783">
    <property type="entry name" value="Ig-like_fold"/>
</dbReference>
<dbReference type="CDD" id="cd02850">
    <property type="entry name" value="E_set_Cellulase_N"/>
    <property type="match status" value="1"/>
</dbReference>
<feature type="signal peptide" evidence="6">
    <location>
        <begin position="1"/>
        <end position="19"/>
    </location>
</feature>
<dbReference type="AlphaFoldDB" id="A0A6I3JEB9"/>
<dbReference type="InterPro" id="IPR008928">
    <property type="entry name" value="6-hairpin_glycosidase_sf"/>
</dbReference>
<keyword evidence="6" id="KW-0732">Signal</keyword>
<dbReference type="SUPFAM" id="SSF48208">
    <property type="entry name" value="Six-hairpin glycosidases"/>
    <property type="match status" value="1"/>
</dbReference>
<dbReference type="RefSeq" id="WP_154616331.1">
    <property type="nucleotide sequence ID" value="NZ_CP053660.1"/>
</dbReference>
<feature type="domain" description="Glycoside hydrolase family 9" evidence="7">
    <location>
        <begin position="133"/>
        <end position="629"/>
    </location>
</feature>
<evidence type="ECO:0000313" key="10">
    <source>
        <dbReference type="Proteomes" id="UP000433406"/>
    </source>
</evidence>
<dbReference type="InterPro" id="IPR014756">
    <property type="entry name" value="Ig_E-set"/>
</dbReference>
<name>A0A6I3JEB9_9ACTN</name>
<comment type="similarity">
    <text evidence="1">Belongs to the glycosyl hydrolase 9 (cellulase E) family.</text>
</comment>
<reference evidence="9 10" key="1">
    <citation type="submission" date="2019-10" db="EMBL/GenBank/DDBJ databases">
        <title>Nocardioides novel species isolated from the excrement of Marmot.</title>
        <authorList>
            <person name="Zhang G."/>
        </authorList>
    </citation>
    <scope>NUCLEOTIDE SEQUENCE [LARGE SCALE GENOMIC DNA]</scope>
    <source>
        <strain evidence="10">zg-579</strain>
    </source>
</reference>
<dbReference type="SUPFAM" id="SSF81296">
    <property type="entry name" value="E set domains"/>
    <property type="match status" value="1"/>
</dbReference>
<dbReference type="GO" id="GO:0000272">
    <property type="term" value="P:polysaccharide catabolic process"/>
    <property type="evidence" value="ECO:0007669"/>
    <property type="project" value="UniProtKB-KW"/>
</dbReference>
<gene>
    <name evidence="9" type="ORF">GGQ22_15390</name>
</gene>
<accession>A0A6I3JEB9</accession>
<dbReference type="InterPro" id="IPR001701">
    <property type="entry name" value="Glyco_hydro_9"/>
</dbReference>
<keyword evidence="5" id="KW-0624">Polysaccharide degradation</keyword>
<evidence type="ECO:0000313" key="9">
    <source>
        <dbReference type="EMBL" id="MTB96457.1"/>
    </source>
</evidence>
<protein>
    <submittedName>
        <fullName evidence="9">Uncharacterized protein</fullName>
    </submittedName>
</protein>
<keyword evidence="2" id="KW-0378">Hydrolase</keyword>
<keyword evidence="3" id="KW-0119">Carbohydrate metabolism</keyword>
<proteinExistence type="inferred from homology"/>
<feature type="domain" description="Cellulase Ig-like" evidence="8">
    <location>
        <begin position="37"/>
        <end position="116"/>
    </location>
</feature>
<evidence type="ECO:0000256" key="6">
    <source>
        <dbReference type="SAM" id="SignalP"/>
    </source>
</evidence>
<organism evidence="9 10">
    <name type="scientific">Nocardioides marmotae</name>
    <dbReference type="NCBI Taxonomy" id="2663857"/>
    <lineage>
        <taxon>Bacteria</taxon>
        <taxon>Bacillati</taxon>
        <taxon>Actinomycetota</taxon>
        <taxon>Actinomycetes</taxon>
        <taxon>Propionibacteriales</taxon>
        <taxon>Nocardioidaceae</taxon>
        <taxon>Nocardioides</taxon>
    </lineage>
</organism>